<sequence>MSITTESDMFERELQKLYHAEIEILDLNGDLAEAAASREVEALFAGHREDTVTQVTRIEEIFELLDEDPTERGSPIMEGLLAEKDEFVHEVEPDDLRDLDAIGIGTINERIEITLLDRLLLLAENLEAPQQVVDRLEKNRSEAEAALEKMQAFLEERRASRAE</sequence>
<dbReference type="Proteomes" id="UP000199112">
    <property type="component" value="Unassembled WGS sequence"/>
</dbReference>
<dbReference type="InterPro" id="IPR047114">
    <property type="entry name" value="YciF"/>
</dbReference>
<evidence type="ECO:0000313" key="3">
    <source>
        <dbReference type="Proteomes" id="UP000199112"/>
    </source>
</evidence>
<dbReference type="EMBL" id="FNWL01000001">
    <property type="protein sequence ID" value="SEH13094.1"/>
    <property type="molecule type" value="Genomic_DNA"/>
</dbReference>
<feature type="coiled-coil region" evidence="1">
    <location>
        <begin position="133"/>
        <end position="163"/>
    </location>
</feature>
<dbReference type="Gene3D" id="1.20.1260.10">
    <property type="match status" value="1"/>
</dbReference>
<evidence type="ECO:0000256" key="1">
    <source>
        <dbReference type="SAM" id="Coils"/>
    </source>
</evidence>
<reference evidence="3" key="1">
    <citation type="submission" date="2016-10" db="EMBL/GenBank/DDBJ databases">
        <authorList>
            <person name="Varghese N."/>
            <person name="Submissions S."/>
        </authorList>
    </citation>
    <scope>NUCLEOTIDE SEQUENCE [LARGE SCALE GENOMIC DNA]</scope>
    <source>
        <strain evidence="3">CGMCC 1.8981</strain>
    </source>
</reference>
<keyword evidence="3" id="KW-1185">Reference proteome</keyword>
<dbReference type="SUPFAM" id="SSF47240">
    <property type="entry name" value="Ferritin-like"/>
    <property type="match status" value="1"/>
</dbReference>
<protein>
    <submittedName>
        <fullName evidence="2">Ferritin-like metal-binding protein YciE</fullName>
    </submittedName>
</protein>
<dbReference type="PANTHER" id="PTHR30565:SF9">
    <property type="entry name" value="PROTEIN YCIF"/>
    <property type="match status" value="1"/>
</dbReference>
<dbReference type="Pfam" id="PF05974">
    <property type="entry name" value="DUF892"/>
    <property type="match status" value="1"/>
</dbReference>
<name>A0A1H6FTF8_9EURY</name>
<dbReference type="RefSeq" id="WP_090505920.1">
    <property type="nucleotide sequence ID" value="NZ_FNWL01000001.1"/>
</dbReference>
<dbReference type="InterPro" id="IPR010287">
    <property type="entry name" value="DUF892_YciF-like"/>
</dbReference>
<gene>
    <name evidence="2" type="ORF">SAMN04487967_1144</name>
</gene>
<proteinExistence type="predicted"/>
<dbReference type="PANTHER" id="PTHR30565">
    <property type="entry name" value="PROTEIN YCIF"/>
    <property type="match status" value="1"/>
</dbReference>
<dbReference type="InterPro" id="IPR009078">
    <property type="entry name" value="Ferritin-like_SF"/>
</dbReference>
<keyword evidence="1" id="KW-0175">Coiled coil</keyword>
<dbReference type="InterPro" id="IPR012347">
    <property type="entry name" value="Ferritin-like"/>
</dbReference>
<accession>A0A1H6FTF8</accession>
<organism evidence="2 3">
    <name type="scientific">Natronorubrum sediminis</name>
    <dbReference type="NCBI Taxonomy" id="640943"/>
    <lineage>
        <taxon>Archaea</taxon>
        <taxon>Methanobacteriati</taxon>
        <taxon>Methanobacteriota</taxon>
        <taxon>Stenosarchaea group</taxon>
        <taxon>Halobacteria</taxon>
        <taxon>Halobacteriales</taxon>
        <taxon>Natrialbaceae</taxon>
        <taxon>Natronorubrum</taxon>
    </lineage>
</organism>
<dbReference type="AlphaFoldDB" id="A0A1H6FTF8"/>
<evidence type="ECO:0000313" key="2">
    <source>
        <dbReference type="EMBL" id="SEH13094.1"/>
    </source>
</evidence>
<dbReference type="OrthoDB" id="197444at2157"/>